<dbReference type="Gramene" id="GBG92783">
    <property type="protein sequence ID" value="GBG92783"/>
    <property type="gene ID" value="CBR_g57133"/>
</dbReference>
<comment type="caution">
    <text evidence="2">The sequence shown here is derived from an EMBL/GenBank/DDBJ whole genome shotgun (WGS) entry which is preliminary data.</text>
</comment>
<keyword evidence="3" id="KW-1185">Reference proteome</keyword>
<feature type="compositionally biased region" description="Basic and acidic residues" evidence="1">
    <location>
        <begin position="10"/>
        <end position="20"/>
    </location>
</feature>
<dbReference type="AlphaFoldDB" id="A0A388ME47"/>
<evidence type="ECO:0000256" key="1">
    <source>
        <dbReference type="SAM" id="MobiDB-lite"/>
    </source>
</evidence>
<protein>
    <submittedName>
        <fullName evidence="2">Uncharacterized protein</fullName>
    </submittedName>
</protein>
<sequence length="170" mass="18657">MHTNQGSLLELERELNDSSRKSTKAFEYLTRLHLGESQEAAKTMNEAHAETFMVVRLKASTLAPKQAKCKPERPRKVVEGATLIDDSGGATDNVVEEECCDSQERSVGAAPEPAKLKLGRSRKVAEEETAAMEESGETGENSAEGRKGDAFDSEEQPLARKNYKQLESTN</sequence>
<proteinExistence type="predicted"/>
<gene>
    <name evidence="2" type="ORF">CBR_g57133</name>
</gene>
<evidence type="ECO:0000313" key="2">
    <source>
        <dbReference type="EMBL" id="GBG92783.1"/>
    </source>
</evidence>
<organism evidence="2 3">
    <name type="scientific">Chara braunii</name>
    <name type="common">Braun's stonewort</name>
    <dbReference type="NCBI Taxonomy" id="69332"/>
    <lineage>
        <taxon>Eukaryota</taxon>
        <taxon>Viridiplantae</taxon>
        <taxon>Streptophyta</taxon>
        <taxon>Charophyceae</taxon>
        <taxon>Charales</taxon>
        <taxon>Characeae</taxon>
        <taxon>Chara</taxon>
    </lineage>
</organism>
<feature type="region of interest" description="Disordered" evidence="1">
    <location>
        <begin position="65"/>
        <end position="170"/>
    </location>
</feature>
<feature type="region of interest" description="Disordered" evidence="1">
    <location>
        <begin position="1"/>
        <end position="20"/>
    </location>
</feature>
<accession>A0A388ME47</accession>
<feature type="compositionally biased region" description="Acidic residues" evidence="1">
    <location>
        <begin position="127"/>
        <end position="137"/>
    </location>
</feature>
<name>A0A388ME47_CHABU</name>
<evidence type="ECO:0000313" key="3">
    <source>
        <dbReference type="Proteomes" id="UP000265515"/>
    </source>
</evidence>
<feature type="compositionally biased region" description="Basic and acidic residues" evidence="1">
    <location>
        <begin position="69"/>
        <end position="78"/>
    </location>
</feature>
<dbReference type="EMBL" id="BFEA01001134">
    <property type="protein sequence ID" value="GBG92783.1"/>
    <property type="molecule type" value="Genomic_DNA"/>
</dbReference>
<dbReference type="Proteomes" id="UP000265515">
    <property type="component" value="Unassembled WGS sequence"/>
</dbReference>
<reference evidence="2 3" key="1">
    <citation type="journal article" date="2018" name="Cell">
        <title>The Chara Genome: Secondary Complexity and Implications for Plant Terrestrialization.</title>
        <authorList>
            <person name="Nishiyama T."/>
            <person name="Sakayama H."/>
            <person name="Vries J.D."/>
            <person name="Buschmann H."/>
            <person name="Saint-Marcoux D."/>
            <person name="Ullrich K.K."/>
            <person name="Haas F.B."/>
            <person name="Vanderstraeten L."/>
            <person name="Becker D."/>
            <person name="Lang D."/>
            <person name="Vosolsobe S."/>
            <person name="Rombauts S."/>
            <person name="Wilhelmsson P.K.I."/>
            <person name="Janitza P."/>
            <person name="Kern R."/>
            <person name="Heyl A."/>
            <person name="Rumpler F."/>
            <person name="Villalobos L.I.A.C."/>
            <person name="Clay J.M."/>
            <person name="Skokan R."/>
            <person name="Toyoda A."/>
            <person name="Suzuki Y."/>
            <person name="Kagoshima H."/>
            <person name="Schijlen E."/>
            <person name="Tajeshwar N."/>
            <person name="Catarino B."/>
            <person name="Hetherington A.J."/>
            <person name="Saltykova A."/>
            <person name="Bonnot C."/>
            <person name="Breuninger H."/>
            <person name="Symeonidi A."/>
            <person name="Radhakrishnan G.V."/>
            <person name="Van Nieuwerburgh F."/>
            <person name="Deforce D."/>
            <person name="Chang C."/>
            <person name="Karol K.G."/>
            <person name="Hedrich R."/>
            <person name="Ulvskov P."/>
            <person name="Glockner G."/>
            <person name="Delwiche C.F."/>
            <person name="Petrasek J."/>
            <person name="Van de Peer Y."/>
            <person name="Friml J."/>
            <person name="Beilby M."/>
            <person name="Dolan L."/>
            <person name="Kohara Y."/>
            <person name="Sugano S."/>
            <person name="Fujiyama A."/>
            <person name="Delaux P.-M."/>
            <person name="Quint M."/>
            <person name="TheiBen G."/>
            <person name="Hagemann M."/>
            <person name="Harholt J."/>
            <person name="Dunand C."/>
            <person name="Zachgo S."/>
            <person name="Langdale J."/>
            <person name="Maumus F."/>
            <person name="Straeten D.V.D."/>
            <person name="Gould S.B."/>
            <person name="Rensing S.A."/>
        </authorList>
    </citation>
    <scope>NUCLEOTIDE SEQUENCE [LARGE SCALE GENOMIC DNA]</scope>
    <source>
        <strain evidence="2 3">S276</strain>
    </source>
</reference>